<evidence type="ECO:0000256" key="1">
    <source>
        <dbReference type="ARBA" id="ARBA00022603"/>
    </source>
</evidence>
<dbReference type="EC" id="2.1.1.201" evidence="5"/>
<dbReference type="PANTHER" id="PTHR43591">
    <property type="entry name" value="METHYLTRANSFERASE"/>
    <property type="match status" value="1"/>
</dbReference>
<comment type="function">
    <text evidence="5">Methyltransferase required for the conversion of 2-polyprenyl-6-methoxy-1,4-benzoquinol (DDMQH2) to 2-polyprenyl-3-methyl-6-methoxy-1,4-benzoquinol (DMQH2).</text>
</comment>
<dbReference type="GO" id="GO:0008425">
    <property type="term" value="F:2-methoxy-6-polyprenyl-1,4-benzoquinol methyltransferase activity"/>
    <property type="evidence" value="ECO:0007669"/>
    <property type="project" value="UniProtKB-UniRule"/>
</dbReference>
<comment type="similarity">
    <text evidence="5">Belongs to the class I-like SAM-binding methyltransferase superfamily. MenG/UbiE family.</text>
</comment>
<dbReference type="UniPathway" id="UPA00232"/>
<keyword evidence="5" id="KW-0831">Ubiquinone biosynthesis</keyword>
<feature type="binding site" evidence="5">
    <location>
        <position position="120"/>
    </location>
    <ligand>
        <name>S-adenosyl-L-methionine</name>
        <dbReference type="ChEBI" id="CHEBI:59789"/>
    </ligand>
</feature>
<sequence>MNSRRVFHWKSLSNLCQHEVLLQRNQSNSYQQTAKMEAYNDRVSETHKSSEKRTKFFGSEQVTPGERNQKVNKMFTDMADSYDRLLDVMSLGMHRVWKDMLVNKLAPQPGICLLDMAGGTGDIPIRVLKHLSMQSNPKGIKSALTVLDINQNMLNVGEQRARNLGLTDRSLPHVTVEWKCADAENLPYTDNSFNAYTTSFGVRNVTNMERVLQEAYRVLQPGGRFLCLEFSHLNNYPMQFAFNQYTDKVIPGLFLLMSGSLEQANYLSTSIRNFPNQETFKLMIQEAGFEMVHYENINFGVVSIHTGFKLRGLR</sequence>
<evidence type="ECO:0000313" key="7">
    <source>
        <dbReference type="Proteomes" id="UP000095300"/>
    </source>
</evidence>
<dbReference type="InterPro" id="IPR004033">
    <property type="entry name" value="UbiE/COQ5_MeTrFase"/>
</dbReference>
<dbReference type="PROSITE" id="PS51608">
    <property type="entry name" value="SAM_MT_UBIE"/>
    <property type="match status" value="1"/>
</dbReference>
<name>A0A1I8PEA6_STOCA</name>
<dbReference type="OrthoDB" id="6329284at2759"/>
<dbReference type="CDD" id="cd02440">
    <property type="entry name" value="AdoMet_MTases"/>
    <property type="match status" value="1"/>
</dbReference>
<organism evidence="6 7">
    <name type="scientific">Stomoxys calcitrans</name>
    <name type="common">Stable fly</name>
    <name type="synonym">Conops calcitrans</name>
    <dbReference type="NCBI Taxonomy" id="35570"/>
    <lineage>
        <taxon>Eukaryota</taxon>
        <taxon>Metazoa</taxon>
        <taxon>Ecdysozoa</taxon>
        <taxon>Arthropoda</taxon>
        <taxon>Hexapoda</taxon>
        <taxon>Insecta</taxon>
        <taxon>Pterygota</taxon>
        <taxon>Neoptera</taxon>
        <taxon>Endopterygota</taxon>
        <taxon>Diptera</taxon>
        <taxon>Brachycera</taxon>
        <taxon>Muscomorpha</taxon>
        <taxon>Muscoidea</taxon>
        <taxon>Muscidae</taxon>
        <taxon>Stomoxys</taxon>
    </lineage>
</organism>
<keyword evidence="2 5" id="KW-0808">Transferase</keyword>
<dbReference type="EnsemblMetazoa" id="SCAU007246-RA">
    <property type="protein sequence ID" value="SCAU007246-PA"/>
    <property type="gene ID" value="SCAU007246"/>
</dbReference>
<evidence type="ECO:0000256" key="2">
    <source>
        <dbReference type="ARBA" id="ARBA00022679"/>
    </source>
</evidence>
<keyword evidence="5" id="KW-0999">Mitochondrion inner membrane</keyword>
<proteinExistence type="inferred from homology"/>
<dbReference type="STRING" id="35570.A0A1I8PEA6"/>
<dbReference type="PROSITE" id="PS01184">
    <property type="entry name" value="UBIE_2"/>
    <property type="match status" value="1"/>
</dbReference>
<keyword evidence="3 5" id="KW-0949">S-adenosyl-L-methionine</keyword>
<dbReference type="HAMAP" id="MF_01813">
    <property type="entry name" value="MenG_UbiE_methyltr"/>
    <property type="match status" value="1"/>
</dbReference>
<keyword evidence="5" id="KW-0472">Membrane</keyword>
<keyword evidence="1 5" id="KW-0489">Methyltransferase</keyword>
<evidence type="ECO:0000256" key="4">
    <source>
        <dbReference type="ARBA" id="ARBA00046387"/>
    </source>
</evidence>
<feature type="binding site" evidence="5">
    <location>
        <position position="148"/>
    </location>
    <ligand>
        <name>S-adenosyl-L-methionine</name>
        <dbReference type="ChEBI" id="CHEBI:59789"/>
    </ligand>
</feature>
<dbReference type="GO" id="GO:0032259">
    <property type="term" value="P:methylation"/>
    <property type="evidence" value="ECO:0007669"/>
    <property type="project" value="UniProtKB-KW"/>
</dbReference>
<dbReference type="KEGG" id="scac:106085024"/>
<evidence type="ECO:0000256" key="5">
    <source>
        <dbReference type="HAMAP-Rule" id="MF_03191"/>
    </source>
</evidence>
<dbReference type="AlphaFoldDB" id="A0A1I8PEA6"/>
<feature type="binding site" evidence="5">
    <location>
        <begin position="182"/>
        <end position="183"/>
    </location>
    <ligand>
        <name>S-adenosyl-L-methionine</name>
        <dbReference type="ChEBI" id="CHEBI:59789"/>
    </ligand>
</feature>
<dbReference type="Pfam" id="PF01209">
    <property type="entry name" value="Ubie_methyltran"/>
    <property type="match status" value="1"/>
</dbReference>
<comment type="subcellular location">
    <subcellularLocation>
        <location evidence="5">Mitochondrion inner membrane</location>
        <topology evidence="5">Peripheral membrane protein</topology>
        <orientation evidence="5">Matrix side</orientation>
    </subcellularLocation>
</comment>
<keyword evidence="7" id="KW-1185">Reference proteome</keyword>
<dbReference type="VEuPathDB" id="VectorBase:SCAU007246"/>
<dbReference type="PANTHER" id="PTHR43591:SF24">
    <property type="entry name" value="2-METHOXY-6-POLYPRENYL-1,4-BENZOQUINOL METHYLASE, MITOCHONDRIAL"/>
    <property type="match status" value="1"/>
</dbReference>
<comment type="pathway">
    <text evidence="5">Cofactor biosynthesis; ubiquinone biosynthesis.</text>
</comment>
<dbReference type="Gene3D" id="3.40.50.150">
    <property type="entry name" value="Vaccinia Virus protein VP39"/>
    <property type="match status" value="1"/>
</dbReference>
<dbReference type="GO" id="GO:0031314">
    <property type="term" value="C:extrinsic component of mitochondrial inner membrane"/>
    <property type="evidence" value="ECO:0007669"/>
    <property type="project" value="UniProtKB-UniRule"/>
</dbReference>
<dbReference type="SUPFAM" id="SSF53335">
    <property type="entry name" value="S-adenosyl-L-methionine-dependent methyltransferases"/>
    <property type="match status" value="1"/>
</dbReference>
<accession>A0A1I8PEA6</accession>
<dbReference type="InterPro" id="IPR023576">
    <property type="entry name" value="UbiE/COQ5_MeTrFase_CS"/>
</dbReference>
<dbReference type="Proteomes" id="UP000095300">
    <property type="component" value="Unassembled WGS sequence"/>
</dbReference>
<comment type="subunit">
    <text evidence="4">Component of a multi-subunit COQ enzyme complex, composed of at least COQ3, COQ4, COQ5, COQ6, COQ7 and COQ9. Interacts with PYURF; the interaction is direct, stabilizes COQ5 protein and associates PYURF with COQ enzyme complex.</text>
</comment>
<comment type="catalytic activity">
    <reaction evidence="5">
        <text>a 2-methoxy-6-(all-trans-polyprenyl)benzene-1,4-diol + S-adenosyl-L-methionine = a 5-methoxy-2-methyl-3-(all-trans-polyprenyl)benzene-1,4-diol + S-adenosyl-L-homocysteine + H(+)</text>
        <dbReference type="Rhea" id="RHEA:28286"/>
        <dbReference type="Rhea" id="RHEA-COMP:10858"/>
        <dbReference type="Rhea" id="RHEA-COMP:10859"/>
        <dbReference type="ChEBI" id="CHEBI:15378"/>
        <dbReference type="ChEBI" id="CHEBI:57856"/>
        <dbReference type="ChEBI" id="CHEBI:59789"/>
        <dbReference type="ChEBI" id="CHEBI:84166"/>
        <dbReference type="ChEBI" id="CHEBI:84167"/>
        <dbReference type="EC" id="2.1.1.201"/>
    </reaction>
</comment>
<reference evidence="6" key="1">
    <citation type="submission" date="2020-05" db="UniProtKB">
        <authorList>
            <consortium name="EnsemblMetazoa"/>
        </authorList>
    </citation>
    <scope>IDENTIFICATION</scope>
    <source>
        <strain evidence="6">USDA</strain>
    </source>
</reference>
<evidence type="ECO:0000256" key="3">
    <source>
        <dbReference type="ARBA" id="ARBA00022691"/>
    </source>
</evidence>
<dbReference type="NCBIfam" id="TIGR01934">
    <property type="entry name" value="MenG_MenH_UbiE"/>
    <property type="match status" value="1"/>
</dbReference>
<gene>
    <name evidence="5" type="primary">coq5</name>
    <name evidence="6" type="synonym">106085024</name>
</gene>
<dbReference type="InterPro" id="IPR029063">
    <property type="entry name" value="SAM-dependent_MTases_sf"/>
</dbReference>
<protein>
    <recommendedName>
        <fullName evidence="5">2-methoxy-6-polyprenyl-1,4-benzoquinol methylase, mitochondrial</fullName>
        <ecNumber evidence="5">2.1.1.201</ecNumber>
    </recommendedName>
    <alternativeName>
        <fullName evidence="5">Ubiquinone biosynthesis methyltransferase COQ5</fullName>
    </alternativeName>
</protein>
<evidence type="ECO:0000313" key="6">
    <source>
        <dbReference type="EnsemblMetazoa" id="SCAU007246-PA"/>
    </source>
</evidence>
<feature type="binding site" evidence="5">
    <location>
        <position position="199"/>
    </location>
    <ligand>
        <name>S-adenosyl-L-methionine</name>
        <dbReference type="ChEBI" id="CHEBI:59789"/>
    </ligand>
</feature>
<keyword evidence="5" id="KW-0496">Mitochondrion</keyword>